<dbReference type="InterPro" id="IPR007946">
    <property type="entry name" value="AAR2"/>
</dbReference>
<evidence type="ECO:0000313" key="5">
    <source>
        <dbReference type="EMBL" id="KAL1839681.1"/>
    </source>
</evidence>
<reference evidence="5 6" key="1">
    <citation type="journal article" date="2024" name="Commun. Biol.">
        <title>Comparative genomic analysis of thermophilic fungi reveals convergent evolutionary adaptations and gene losses.</title>
        <authorList>
            <person name="Steindorff A.S."/>
            <person name="Aguilar-Pontes M.V."/>
            <person name="Robinson A.J."/>
            <person name="Andreopoulos B."/>
            <person name="LaButti K."/>
            <person name="Kuo A."/>
            <person name="Mondo S."/>
            <person name="Riley R."/>
            <person name="Otillar R."/>
            <person name="Haridas S."/>
            <person name="Lipzen A."/>
            <person name="Grimwood J."/>
            <person name="Schmutz J."/>
            <person name="Clum A."/>
            <person name="Reid I.D."/>
            <person name="Moisan M.C."/>
            <person name="Butler G."/>
            <person name="Nguyen T.T.M."/>
            <person name="Dewar K."/>
            <person name="Conant G."/>
            <person name="Drula E."/>
            <person name="Henrissat B."/>
            <person name="Hansel C."/>
            <person name="Singer S."/>
            <person name="Hutchinson M.I."/>
            <person name="de Vries R.P."/>
            <person name="Natvig D.O."/>
            <person name="Powell A.J."/>
            <person name="Tsang A."/>
            <person name="Grigoriev I.V."/>
        </authorList>
    </citation>
    <scope>NUCLEOTIDE SEQUENCE [LARGE SCALE GENOMIC DNA]</scope>
    <source>
        <strain evidence="5 6">CBS 620.91</strain>
    </source>
</reference>
<feature type="domain" description="AAR2 C-terminal" evidence="3">
    <location>
        <begin position="214"/>
        <end position="403"/>
    </location>
</feature>
<dbReference type="Gene3D" id="2.60.34.20">
    <property type="match status" value="1"/>
</dbReference>
<dbReference type="Pfam" id="PF20981">
    <property type="entry name" value="AAR2_1st"/>
    <property type="match status" value="1"/>
</dbReference>
<dbReference type="Proteomes" id="UP001583172">
    <property type="component" value="Unassembled WGS sequence"/>
</dbReference>
<feature type="region of interest" description="Disordered" evidence="2">
    <location>
        <begin position="311"/>
        <end position="344"/>
    </location>
</feature>
<proteinExistence type="inferred from homology"/>
<dbReference type="CDD" id="cd13778">
    <property type="entry name" value="Aar2_C"/>
    <property type="match status" value="1"/>
</dbReference>
<gene>
    <name evidence="5" type="ORF">VTJ49DRAFT_1246</name>
</gene>
<dbReference type="PANTHER" id="PTHR12689">
    <property type="entry name" value="A1 CISTRON SPLICING FACTOR AAR2-RELATED"/>
    <property type="match status" value="1"/>
</dbReference>
<dbReference type="InterPro" id="IPR033648">
    <property type="entry name" value="AAR2_C"/>
</dbReference>
<keyword evidence="6" id="KW-1185">Reference proteome</keyword>
<dbReference type="PANTHER" id="PTHR12689:SF4">
    <property type="entry name" value="PROTEIN AAR2 HOMOLOG"/>
    <property type="match status" value="1"/>
</dbReference>
<organism evidence="5 6">
    <name type="scientific">Humicola insolens</name>
    <name type="common">Soft-rot fungus</name>
    <dbReference type="NCBI Taxonomy" id="85995"/>
    <lineage>
        <taxon>Eukaryota</taxon>
        <taxon>Fungi</taxon>
        <taxon>Dikarya</taxon>
        <taxon>Ascomycota</taxon>
        <taxon>Pezizomycotina</taxon>
        <taxon>Sordariomycetes</taxon>
        <taxon>Sordariomycetidae</taxon>
        <taxon>Sordariales</taxon>
        <taxon>Chaetomiaceae</taxon>
        <taxon>Mycothermus</taxon>
    </lineage>
</organism>
<dbReference type="Gene3D" id="1.25.40.550">
    <property type="entry name" value="Aar2, C-terminal domain-like"/>
    <property type="match status" value="1"/>
</dbReference>
<evidence type="ECO:0000256" key="2">
    <source>
        <dbReference type="SAM" id="MobiDB-lite"/>
    </source>
</evidence>
<comment type="similarity">
    <text evidence="1">Belongs to the AAR2 family.</text>
</comment>
<feature type="region of interest" description="Disordered" evidence="2">
    <location>
        <begin position="170"/>
        <end position="189"/>
    </location>
</feature>
<protein>
    <submittedName>
        <fullName evidence="5">Uncharacterized protein</fullName>
    </submittedName>
</protein>
<evidence type="ECO:0000259" key="4">
    <source>
        <dbReference type="Pfam" id="PF20981"/>
    </source>
</evidence>
<dbReference type="EMBL" id="JAZGSY010000145">
    <property type="protein sequence ID" value="KAL1839681.1"/>
    <property type="molecule type" value="Genomic_DNA"/>
</dbReference>
<name>A0ABR3VE49_HUMIN</name>
<evidence type="ECO:0000259" key="3">
    <source>
        <dbReference type="Pfam" id="PF05282"/>
    </source>
</evidence>
<dbReference type="InterPro" id="IPR033647">
    <property type="entry name" value="Aar2_N"/>
</dbReference>
<accession>A0ABR3VE49</accession>
<dbReference type="CDD" id="cd13777">
    <property type="entry name" value="Aar2_N"/>
    <property type="match status" value="1"/>
</dbReference>
<comment type="caution">
    <text evidence="5">The sequence shown here is derived from an EMBL/GenBank/DDBJ whole genome shotgun (WGS) entry which is preliminary data.</text>
</comment>
<dbReference type="InterPro" id="IPR038516">
    <property type="entry name" value="AAR2_N_sf"/>
</dbReference>
<feature type="region of interest" description="Disordered" evidence="2">
    <location>
        <begin position="213"/>
        <end position="240"/>
    </location>
</feature>
<sequence>MAAAKAEHEVPGTGDVFRTLGLPDKFMVGLDAMAITTSKSLAGFRDIPPGPHFLWAQQPDGVSRCGYWFVTSNTHRTVRVKEWDRYNETLGEPSSASRDASLESVHSDLKPYTLHDRSKNTGSTHWSLGDPLPEWARAPGRLWNALTSAISAEALARITGKKGVDEVFVDSTDTRRDESEPATTSQVDSANSTGLSFLFLQDFRDLQVLDLSGSRSQSGEDTSSRVEALLSRHHDDDDDDDRITEREILAELQFTFLTGTHLGNAACLEQWWNLVLKILLRAYQTTTTRLQFAAGVLRTLHAQLLYTEHYFGSSSDSSEPTTTTIQDRTTTKRDGPSSDRPLFQYKPHNREKLRLALIEYKRRALSGLLSSSPSNNHSTVDHRAVVEAFEELEAWLWRWNWDLRATEAVAAAKTTTTTTAVGRGSSSGKDDMMIMADSDEDEDEQPVVVELDEEGREVGLVSFRD</sequence>
<feature type="domain" description="AAR2 N-terminal" evidence="4">
    <location>
        <begin position="19"/>
        <end position="160"/>
    </location>
</feature>
<evidence type="ECO:0000313" key="6">
    <source>
        <dbReference type="Proteomes" id="UP001583172"/>
    </source>
</evidence>
<dbReference type="Pfam" id="PF05282">
    <property type="entry name" value="AAR2"/>
    <property type="match status" value="1"/>
</dbReference>
<dbReference type="InterPro" id="IPR038514">
    <property type="entry name" value="AAR2_C_sf"/>
</dbReference>
<feature type="compositionally biased region" description="Low complexity" evidence="2">
    <location>
        <begin position="313"/>
        <end position="328"/>
    </location>
</feature>
<evidence type="ECO:0000256" key="1">
    <source>
        <dbReference type="ARBA" id="ARBA00006281"/>
    </source>
</evidence>